<evidence type="ECO:0000259" key="12">
    <source>
        <dbReference type="PROSITE" id="PS50240"/>
    </source>
</evidence>
<dbReference type="RefSeq" id="XP_049312835.1">
    <property type="nucleotide sequence ID" value="XM_049456878.1"/>
</dbReference>
<dbReference type="SUPFAM" id="SSF50494">
    <property type="entry name" value="Trypsin-like serine proteases"/>
    <property type="match status" value="1"/>
</dbReference>
<dbReference type="Gene3D" id="3.30.1640.30">
    <property type="match status" value="1"/>
</dbReference>
<dbReference type="Pfam" id="PF12032">
    <property type="entry name" value="CLIP"/>
    <property type="match status" value="1"/>
</dbReference>
<evidence type="ECO:0000313" key="15">
    <source>
        <dbReference type="RefSeq" id="XP_049312835.1"/>
    </source>
</evidence>
<evidence type="ECO:0000256" key="1">
    <source>
        <dbReference type="ARBA" id="ARBA00022670"/>
    </source>
</evidence>
<dbReference type="InterPro" id="IPR001314">
    <property type="entry name" value="Peptidase_S1A"/>
</dbReference>
<reference evidence="15" key="1">
    <citation type="submission" date="2025-08" db="UniProtKB">
        <authorList>
            <consortium name="RefSeq"/>
        </authorList>
    </citation>
    <scope>IDENTIFICATION</scope>
    <source>
        <tissue evidence="15">Adult</tissue>
    </source>
</reference>
<evidence type="ECO:0000256" key="8">
    <source>
        <dbReference type="ARBA" id="ARBA00024195"/>
    </source>
</evidence>
<evidence type="ECO:0000256" key="11">
    <source>
        <dbReference type="SAM" id="MobiDB-lite"/>
    </source>
</evidence>
<evidence type="ECO:0000259" key="13">
    <source>
        <dbReference type="PROSITE" id="PS51888"/>
    </source>
</evidence>
<evidence type="ECO:0000256" key="2">
    <source>
        <dbReference type="ARBA" id="ARBA00022729"/>
    </source>
</evidence>
<evidence type="ECO:0000256" key="4">
    <source>
        <dbReference type="ARBA" id="ARBA00022825"/>
    </source>
</evidence>
<dbReference type="Gene3D" id="2.40.10.10">
    <property type="entry name" value="Trypsin-like serine proteases"/>
    <property type="match status" value="2"/>
</dbReference>
<feature type="region of interest" description="Disordered" evidence="11">
    <location>
        <begin position="214"/>
        <end position="237"/>
    </location>
</feature>
<dbReference type="PROSITE" id="PS51888">
    <property type="entry name" value="CLIP"/>
    <property type="match status" value="1"/>
</dbReference>
<evidence type="ECO:0000256" key="3">
    <source>
        <dbReference type="ARBA" id="ARBA00022801"/>
    </source>
</evidence>
<feature type="chain" id="PRO_5045002597" description="CLIP domain-containing serine protease" evidence="10">
    <location>
        <begin position="21"/>
        <end position="499"/>
    </location>
</feature>
<keyword evidence="2 10" id="KW-0732">Signal</keyword>
<comment type="similarity">
    <text evidence="8 10">Belongs to the peptidase S1 family. CLIP subfamily.</text>
</comment>
<dbReference type="PANTHER" id="PTHR24252:SF18">
    <property type="entry name" value="OVOCHYMASE 1"/>
    <property type="match status" value="1"/>
</dbReference>
<keyword evidence="14" id="KW-1185">Reference proteome</keyword>
<dbReference type="PANTHER" id="PTHR24252">
    <property type="entry name" value="ACROSIN-RELATED"/>
    <property type="match status" value="1"/>
</dbReference>
<dbReference type="Pfam" id="PF00089">
    <property type="entry name" value="Trypsin"/>
    <property type="match status" value="1"/>
</dbReference>
<keyword evidence="4 9" id="KW-0720">Serine protease</keyword>
<dbReference type="SMART" id="SM00020">
    <property type="entry name" value="Tryp_SPc"/>
    <property type="match status" value="1"/>
</dbReference>
<dbReference type="CDD" id="cd00190">
    <property type="entry name" value="Tryp_SPc"/>
    <property type="match status" value="1"/>
</dbReference>
<evidence type="ECO:0000256" key="7">
    <source>
        <dbReference type="ARBA" id="ARBA00023157"/>
    </source>
</evidence>
<organism evidence="14 15">
    <name type="scientific">Bactrocera dorsalis</name>
    <name type="common">Oriental fruit fly</name>
    <name type="synonym">Dacus dorsalis</name>
    <dbReference type="NCBI Taxonomy" id="27457"/>
    <lineage>
        <taxon>Eukaryota</taxon>
        <taxon>Metazoa</taxon>
        <taxon>Ecdysozoa</taxon>
        <taxon>Arthropoda</taxon>
        <taxon>Hexapoda</taxon>
        <taxon>Insecta</taxon>
        <taxon>Pterygota</taxon>
        <taxon>Neoptera</taxon>
        <taxon>Endopterygota</taxon>
        <taxon>Diptera</taxon>
        <taxon>Brachycera</taxon>
        <taxon>Muscomorpha</taxon>
        <taxon>Tephritoidea</taxon>
        <taxon>Tephritidae</taxon>
        <taxon>Bactrocera</taxon>
        <taxon>Bactrocera</taxon>
    </lineage>
</organism>
<feature type="compositionally biased region" description="Pro residues" evidence="11">
    <location>
        <begin position="220"/>
        <end position="230"/>
    </location>
</feature>
<dbReference type="PROSITE" id="PS00135">
    <property type="entry name" value="TRYPSIN_SER"/>
    <property type="match status" value="1"/>
</dbReference>
<gene>
    <name evidence="15" type="primary">LOC125778586</name>
</gene>
<keyword evidence="5" id="KW-0106">Calcium</keyword>
<dbReference type="SMART" id="SM00680">
    <property type="entry name" value="CLIP"/>
    <property type="match status" value="2"/>
</dbReference>
<feature type="domain" description="Clip" evidence="13">
    <location>
        <begin position="159"/>
        <end position="212"/>
    </location>
</feature>
<keyword evidence="1 9" id="KW-0645">Protease</keyword>
<dbReference type="EC" id="3.4.21.-" evidence="9"/>
<evidence type="ECO:0000313" key="14">
    <source>
        <dbReference type="Proteomes" id="UP001652620"/>
    </source>
</evidence>
<evidence type="ECO:0000256" key="5">
    <source>
        <dbReference type="ARBA" id="ARBA00022837"/>
    </source>
</evidence>
<accession>A0ABM3JUE7</accession>
<dbReference type="InterPro" id="IPR001254">
    <property type="entry name" value="Trypsin_dom"/>
</dbReference>
<name>A0ABM3JUE7_BACDO</name>
<sequence>MKSSLALFFLCSLKIITIKAQYNCVSPENHYGQCVAFNSCPQVVNGQRARNQQYVAAAQRACGGQSFCCAQPQQRPRPVSQRLTSPFAAQQQQSRRVPAPNTLQVRRSVAAQPQQQLHQQPQQQRIIRQQPRIDFRNIFGVNEYNQAQSGFVDFRAGQFCNTPDNAEGACMEINDCQVLLGQLYQRYTDPNFVQYLRASNRNCGGSSHSVCCPGGAQPSRPAPAPAPSPAPSQVSSAGTCGTVLRTFKKIVGGKVSGKSDWPWMALLAYPDVDPSSPFKCGGTLVSSRHVVTAAHCIRSDLSYVRLGEYDLSTDTETQHQDISVLKQEKHPNYNTANGRNDIGIVWLQRAVQFTNNIKPICLPSSQQLRSKSYLNYTPFVAGWGKTMEGGTSANVLQELQIPILDNSVCRDSYQRANRLITADQFDTGVICAGVLSGGKDTCQGDSGGPLMIPETVGSTIQFYLIGVVSYGVGCARPQIPGVYTSVQYFVDWILAKIAT</sequence>
<dbReference type="InterPro" id="IPR043504">
    <property type="entry name" value="Peptidase_S1_PA_chymotrypsin"/>
</dbReference>
<proteinExistence type="inferred from homology"/>
<feature type="signal peptide" evidence="10">
    <location>
        <begin position="1"/>
        <end position="20"/>
    </location>
</feature>
<evidence type="ECO:0000256" key="10">
    <source>
        <dbReference type="RuleBase" id="RU366078"/>
    </source>
</evidence>
<dbReference type="GeneID" id="125778586"/>
<protein>
    <recommendedName>
        <fullName evidence="10">CLIP domain-containing serine protease</fullName>
        <ecNumber evidence="9">3.4.21.-</ecNumber>
    </recommendedName>
</protein>
<feature type="domain" description="Peptidase S1" evidence="12">
    <location>
        <begin position="250"/>
        <end position="498"/>
    </location>
</feature>
<dbReference type="InterPro" id="IPR022700">
    <property type="entry name" value="CLIP"/>
</dbReference>
<dbReference type="PRINTS" id="PR00722">
    <property type="entry name" value="CHYMOTRYPSIN"/>
</dbReference>
<comment type="domain">
    <text evidence="10">The clip domain consists of 35-55 residues which are 'knitted' together usually by 3 conserved disulfide bonds forming a clip-like compact structure.</text>
</comment>
<keyword evidence="7" id="KW-1015">Disulfide bond</keyword>
<dbReference type="Proteomes" id="UP001652620">
    <property type="component" value="Chromosome 5"/>
</dbReference>
<dbReference type="InterPro" id="IPR018114">
    <property type="entry name" value="TRYPSIN_HIS"/>
</dbReference>
<comment type="subcellular location">
    <subcellularLocation>
        <location evidence="10">Secreted</location>
    </subcellularLocation>
</comment>
<dbReference type="InterPro" id="IPR038565">
    <property type="entry name" value="CLIP_sf"/>
</dbReference>
<keyword evidence="6" id="KW-0865">Zymogen</keyword>
<keyword evidence="3 9" id="KW-0378">Hydrolase</keyword>
<dbReference type="PROSITE" id="PS50240">
    <property type="entry name" value="TRYPSIN_DOM"/>
    <property type="match status" value="1"/>
</dbReference>
<evidence type="ECO:0000256" key="9">
    <source>
        <dbReference type="RuleBase" id="RU363034"/>
    </source>
</evidence>
<dbReference type="InterPro" id="IPR009003">
    <property type="entry name" value="Peptidase_S1_PA"/>
</dbReference>
<dbReference type="InterPro" id="IPR033116">
    <property type="entry name" value="TRYPSIN_SER"/>
</dbReference>
<dbReference type="PROSITE" id="PS00134">
    <property type="entry name" value="TRYPSIN_HIS"/>
    <property type="match status" value="1"/>
</dbReference>
<keyword evidence="10" id="KW-0964">Secreted</keyword>
<evidence type="ECO:0000256" key="6">
    <source>
        <dbReference type="ARBA" id="ARBA00023145"/>
    </source>
</evidence>